<dbReference type="Pfam" id="PF13476">
    <property type="entry name" value="AAA_23"/>
    <property type="match status" value="1"/>
</dbReference>
<feature type="coiled-coil region" evidence="1">
    <location>
        <begin position="679"/>
        <end position="720"/>
    </location>
</feature>
<name>A0AAE3SLH7_9BACT</name>
<dbReference type="GO" id="GO:0016887">
    <property type="term" value="F:ATP hydrolysis activity"/>
    <property type="evidence" value="ECO:0007669"/>
    <property type="project" value="InterPro"/>
</dbReference>
<dbReference type="GO" id="GO:0006302">
    <property type="term" value="P:double-strand break repair"/>
    <property type="evidence" value="ECO:0007669"/>
    <property type="project" value="InterPro"/>
</dbReference>
<reference evidence="3" key="1">
    <citation type="submission" date="2022-10" db="EMBL/GenBank/DDBJ databases">
        <authorList>
            <person name="Yu W.X."/>
        </authorList>
    </citation>
    <scope>NUCLEOTIDE SEQUENCE</scope>
    <source>
        <strain evidence="3">D04</strain>
    </source>
</reference>
<dbReference type="SUPFAM" id="SSF52540">
    <property type="entry name" value="P-loop containing nucleoside triphosphate hydrolases"/>
    <property type="match status" value="2"/>
</dbReference>
<protein>
    <submittedName>
        <fullName evidence="3">AAA family ATPase</fullName>
    </submittedName>
</protein>
<dbReference type="RefSeq" id="WP_301202162.1">
    <property type="nucleotide sequence ID" value="NZ_JAPDPI010000056.1"/>
</dbReference>
<dbReference type="Proteomes" id="UP001207408">
    <property type="component" value="Unassembled WGS sequence"/>
</dbReference>
<dbReference type="Gene3D" id="3.40.50.300">
    <property type="entry name" value="P-loop containing nucleotide triphosphate hydrolases"/>
    <property type="match status" value="2"/>
</dbReference>
<organism evidence="3 4">
    <name type="scientific">Plebeiibacterium marinum</name>
    <dbReference type="NCBI Taxonomy" id="2992111"/>
    <lineage>
        <taxon>Bacteria</taxon>
        <taxon>Pseudomonadati</taxon>
        <taxon>Bacteroidota</taxon>
        <taxon>Bacteroidia</taxon>
        <taxon>Marinilabiliales</taxon>
        <taxon>Marinilabiliaceae</taxon>
        <taxon>Plebeiibacterium</taxon>
    </lineage>
</organism>
<proteinExistence type="predicted"/>
<evidence type="ECO:0000313" key="3">
    <source>
        <dbReference type="EMBL" id="MCW3807712.1"/>
    </source>
</evidence>
<keyword evidence="1" id="KW-0175">Coiled coil</keyword>
<feature type="coiled-coil region" evidence="1">
    <location>
        <begin position="247"/>
        <end position="322"/>
    </location>
</feature>
<accession>A0AAE3SLH7</accession>
<dbReference type="AlphaFoldDB" id="A0AAE3SLH7"/>
<evidence type="ECO:0000259" key="2">
    <source>
        <dbReference type="Pfam" id="PF13476"/>
    </source>
</evidence>
<keyword evidence="4" id="KW-1185">Reference proteome</keyword>
<feature type="coiled-coil region" evidence="1">
    <location>
        <begin position="527"/>
        <end position="651"/>
    </location>
</feature>
<sequence length="1022" mass="118190">MIPIKLIIEGIFSYQKRQTIDFKKLSDNHLFGIFGTVGSGKSSILDAITYALYGKTDRFDKKGDNSNYNLMNLKSDQLFIEFDFVTGTNLDHYKVIVQGKRNSKNFEEVRTISRTAYKKINEEFVPIDKNELEETIGLSYNNFKRTIIIPQGKFQEFIQLPNTDRTRMMKELFQLDKYELYSKAKKVEDKNNEIIQTIKGNLEQIGDISENQFKEIQTRKTEIENTLTSLNSKHKTLLDIVKEFDRLQELTIKLKEYASREELLKTKKQDIDQLEKNIKEYEYCAIHFKSICESITKHNNKITDLEKSIKENTDKLKEHNNTLEIKSIDFNKTKTEYDKLNDYHKELDDIRKLSDIAILKEKIAKETSRLKKGEQEVEKVTGQLAQSELKETTVAEKIKSFRDSLPNIEELSKAQQWHLENDTYSKNTNEITAEIKKLSDSTEMVYSNLDSIHSTINHGNLEKKAYDNWPDQIKAQINIEEQKLSGLNVQLEKWIIHAGLKNFAQNLEDGTPCPLCGSEHHPAPFNNDELTLKVDQLRKEKAQKENEIKNLNKQHQQVSNLLLTLTPIKTQISTLQHKYSNLVEQQKQHQKNIVLKYKDQSLVKETISTANQNEKLIKNLENEHAAIKTSHSNLQKNKERFQAELLKIQKEVESHDTSIKLLNQQISEKFATKYAPYTNQQLSEEHTKIEAHINNTQKQYTALQKDIEEIRKKVDQQEGNLNANQTFLKNEQNDLINQKQLLEVKIKESSFSDASTIKQILLQNIDIDGVKKTISDFNKENELVANKVSELQEQLKNKTYRQEDHIAHQESLKTIVSEINAFNIKLGESKVLLDDLRNKLNIKKELDKKLSALTLRADNIKTIKKLFYGSGFVNYVSSVYLQNLCSAANERFFKMTRQKLSLELSEDNNFIVRDFLNGGKLRSAKTLSGGQTFQAALALALALADNVQSITQTEQNFFFLDEGFGSLDKESLDVVFSTLKSLRKENRIVGIISHVEELQQEIPLYLQVTQDEEEGSFIKESF</sequence>
<evidence type="ECO:0000256" key="1">
    <source>
        <dbReference type="SAM" id="Coils"/>
    </source>
</evidence>
<evidence type="ECO:0000313" key="4">
    <source>
        <dbReference type="Proteomes" id="UP001207408"/>
    </source>
</evidence>
<dbReference type="EMBL" id="JAPDPI010000056">
    <property type="protein sequence ID" value="MCW3807712.1"/>
    <property type="molecule type" value="Genomic_DNA"/>
</dbReference>
<dbReference type="PANTHER" id="PTHR32114:SF2">
    <property type="entry name" value="ABC TRANSPORTER ABCH.3"/>
    <property type="match status" value="1"/>
</dbReference>
<dbReference type="InterPro" id="IPR038729">
    <property type="entry name" value="Rad50/SbcC_AAA"/>
</dbReference>
<feature type="domain" description="Rad50/SbcC-type AAA" evidence="2">
    <location>
        <begin position="5"/>
        <end position="233"/>
    </location>
</feature>
<gene>
    <name evidence="3" type="ORF">OM074_18940</name>
</gene>
<dbReference type="PANTHER" id="PTHR32114">
    <property type="entry name" value="ABC TRANSPORTER ABCH.3"/>
    <property type="match status" value="1"/>
</dbReference>
<dbReference type="InterPro" id="IPR027417">
    <property type="entry name" value="P-loop_NTPase"/>
</dbReference>
<comment type="caution">
    <text evidence="3">The sequence shown here is derived from an EMBL/GenBank/DDBJ whole genome shotgun (WGS) entry which is preliminary data.</text>
</comment>
<feature type="coiled-coil region" evidence="1">
    <location>
        <begin position="356"/>
        <end position="390"/>
    </location>
</feature>
<dbReference type="Pfam" id="PF13558">
    <property type="entry name" value="SbcC_Walker_B"/>
    <property type="match status" value="1"/>
</dbReference>